<keyword evidence="2" id="KW-1185">Reference proteome</keyword>
<organism evidence="1 2">
    <name type="scientific">Jatropha curcas</name>
    <name type="common">Barbados nut</name>
    <dbReference type="NCBI Taxonomy" id="180498"/>
    <lineage>
        <taxon>Eukaryota</taxon>
        <taxon>Viridiplantae</taxon>
        <taxon>Streptophyta</taxon>
        <taxon>Embryophyta</taxon>
        <taxon>Tracheophyta</taxon>
        <taxon>Spermatophyta</taxon>
        <taxon>Magnoliopsida</taxon>
        <taxon>eudicotyledons</taxon>
        <taxon>Gunneridae</taxon>
        <taxon>Pentapetalae</taxon>
        <taxon>rosids</taxon>
        <taxon>fabids</taxon>
        <taxon>Malpighiales</taxon>
        <taxon>Euphorbiaceae</taxon>
        <taxon>Crotonoideae</taxon>
        <taxon>Jatropheae</taxon>
        <taxon>Jatropha</taxon>
    </lineage>
</organism>
<protein>
    <submittedName>
        <fullName evidence="1">Uncharacterized protein</fullName>
    </submittedName>
</protein>
<evidence type="ECO:0000313" key="1">
    <source>
        <dbReference type="EMBL" id="KDP36264.1"/>
    </source>
</evidence>
<dbReference type="EMBL" id="KK914446">
    <property type="protein sequence ID" value="KDP36264.1"/>
    <property type="molecule type" value="Genomic_DNA"/>
</dbReference>
<reference evidence="1 2" key="1">
    <citation type="journal article" date="2014" name="PLoS ONE">
        <title>Global Analysis of Gene Expression Profiles in Physic Nut (Jatropha curcas L.) Seedlings Exposed to Salt Stress.</title>
        <authorList>
            <person name="Zhang L."/>
            <person name="Zhang C."/>
            <person name="Wu P."/>
            <person name="Chen Y."/>
            <person name="Li M."/>
            <person name="Jiang H."/>
            <person name="Wu G."/>
        </authorList>
    </citation>
    <scope>NUCLEOTIDE SEQUENCE [LARGE SCALE GENOMIC DNA]</scope>
    <source>
        <strain evidence="2">cv. GZQX0401</strain>
        <tissue evidence="1">Young leaves</tissue>
    </source>
</reference>
<gene>
    <name evidence="1" type="ORF">JCGZ_09829</name>
</gene>
<dbReference type="Proteomes" id="UP000027138">
    <property type="component" value="Unassembled WGS sequence"/>
</dbReference>
<sequence>MVDQLWAGVTRESRGDCDAIPIEARAALARNERREGGRIRRRAVRRRRRHGVVAEALVSVGRENEKEKRGTGEVGAEGDMGVSRIVWVRFFD</sequence>
<name>A0A067KWR9_JATCU</name>
<dbReference type="AlphaFoldDB" id="A0A067KWR9"/>
<accession>A0A067KWR9</accession>
<evidence type="ECO:0000313" key="2">
    <source>
        <dbReference type="Proteomes" id="UP000027138"/>
    </source>
</evidence>
<proteinExistence type="predicted"/>